<evidence type="ECO:0000256" key="3">
    <source>
        <dbReference type="ARBA" id="ARBA00022777"/>
    </source>
</evidence>
<gene>
    <name evidence="6" type="ORF">CITCOLO1_LOCUS761</name>
</gene>
<organism evidence="6 7">
    <name type="scientific">Citrullus colocynthis</name>
    <name type="common">colocynth</name>
    <dbReference type="NCBI Taxonomy" id="252529"/>
    <lineage>
        <taxon>Eukaryota</taxon>
        <taxon>Viridiplantae</taxon>
        <taxon>Streptophyta</taxon>
        <taxon>Embryophyta</taxon>
        <taxon>Tracheophyta</taxon>
        <taxon>Spermatophyta</taxon>
        <taxon>Magnoliopsida</taxon>
        <taxon>eudicotyledons</taxon>
        <taxon>Gunneridae</taxon>
        <taxon>Pentapetalae</taxon>
        <taxon>rosids</taxon>
        <taxon>fabids</taxon>
        <taxon>Cucurbitales</taxon>
        <taxon>Cucurbitaceae</taxon>
        <taxon>Benincaseae</taxon>
        <taxon>Citrullus</taxon>
    </lineage>
</organism>
<feature type="compositionally biased region" description="Polar residues" evidence="5">
    <location>
        <begin position="143"/>
        <end position="153"/>
    </location>
</feature>
<dbReference type="PANTHER" id="PTHR47973">
    <property type="entry name" value="CYSTEINE-RICH RECEPTOR-LIKE PROTEIN KINASE 3"/>
    <property type="match status" value="1"/>
</dbReference>
<evidence type="ECO:0000313" key="6">
    <source>
        <dbReference type="EMBL" id="CAK9309219.1"/>
    </source>
</evidence>
<dbReference type="Gene3D" id="1.10.510.10">
    <property type="entry name" value="Transferase(Phosphotransferase) domain 1"/>
    <property type="match status" value="1"/>
</dbReference>
<keyword evidence="2" id="KW-0547">Nucleotide-binding</keyword>
<keyword evidence="1" id="KW-0808">Transferase</keyword>
<sequence>AHKRSFPECSVNEIVVSLILEELFCNFSNELTFNWSSCNSSVSLLESITVIQYNVKGLLNDKKLETLVDPNLGGNYVEEELEQVIQVALLCTQSSPLERPKMSEVLQMLEGDGLAERWEEWQKEESSRRNFNNMVHSSHHQSRTPQFIDSTSHIAPDVLSGPR</sequence>
<reference evidence="6 7" key="1">
    <citation type="submission" date="2024-03" db="EMBL/GenBank/DDBJ databases">
        <authorList>
            <person name="Gkanogiannis A."/>
            <person name="Becerra Lopez-Lavalle L."/>
        </authorList>
    </citation>
    <scope>NUCLEOTIDE SEQUENCE [LARGE SCALE GENOMIC DNA]</scope>
</reference>
<evidence type="ECO:0000256" key="1">
    <source>
        <dbReference type="ARBA" id="ARBA00022679"/>
    </source>
</evidence>
<accession>A0ABP0XMV9</accession>
<evidence type="ECO:0000256" key="5">
    <source>
        <dbReference type="SAM" id="MobiDB-lite"/>
    </source>
</evidence>
<keyword evidence="4" id="KW-0067">ATP-binding</keyword>
<feature type="region of interest" description="Disordered" evidence="5">
    <location>
        <begin position="134"/>
        <end position="163"/>
    </location>
</feature>
<dbReference type="EMBL" id="OZ021735">
    <property type="protein sequence ID" value="CAK9309219.1"/>
    <property type="molecule type" value="Genomic_DNA"/>
</dbReference>
<name>A0ABP0XMV9_9ROSI</name>
<dbReference type="Proteomes" id="UP001642487">
    <property type="component" value="Chromosome 1"/>
</dbReference>
<feature type="non-terminal residue" evidence="6">
    <location>
        <position position="1"/>
    </location>
</feature>
<evidence type="ECO:0000313" key="7">
    <source>
        <dbReference type="Proteomes" id="UP001642487"/>
    </source>
</evidence>
<dbReference type="InterPro" id="IPR052059">
    <property type="entry name" value="CR_Ser/Thr_kinase"/>
</dbReference>
<keyword evidence="7" id="KW-1185">Reference proteome</keyword>
<protein>
    <submittedName>
        <fullName evidence="6">Uncharacterized protein</fullName>
    </submittedName>
</protein>
<keyword evidence="3" id="KW-0418">Kinase</keyword>
<dbReference type="InterPro" id="IPR011009">
    <property type="entry name" value="Kinase-like_dom_sf"/>
</dbReference>
<dbReference type="SUPFAM" id="SSF56112">
    <property type="entry name" value="Protein kinase-like (PK-like)"/>
    <property type="match status" value="1"/>
</dbReference>
<proteinExistence type="predicted"/>
<evidence type="ECO:0000256" key="4">
    <source>
        <dbReference type="ARBA" id="ARBA00022840"/>
    </source>
</evidence>
<evidence type="ECO:0000256" key="2">
    <source>
        <dbReference type="ARBA" id="ARBA00022741"/>
    </source>
</evidence>